<feature type="binding site" evidence="17">
    <location>
        <begin position="638"/>
        <end position="639"/>
    </location>
    <ligand>
        <name>NADP(+)</name>
        <dbReference type="ChEBI" id="CHEBI:58349"/>
    </ligand>
</feature>
<evidence type="ECO:0000256" key="4">
    <source>
        <dbReference type="ARBA" id="ARBA00022692"/>
    </source>
</evidence>
<keyword evidence="15 17" id="KW-0753">Steroid metabolism</keyword>
<name>W9Y4X3_9EURO</name>
<reference evidence="20 21" key="1">
    <citation type="submission" date="2013-03" db="EMBL/GenBank/DDBJ databases">
        <title>The Genome Sequence of Capronia epimyces CBS 606.96.</title>
        <authorList>
            <consortium name="The Broad Institute Genomics Platform"/>
            <person name="Cuomo C."/>
            <person name="de Hoog S."/>
            <person name="Gorbushina A."/>
            <person name="Walker B."/>
            <person name="Young S.K."/>
            <person name="Zeng Q."/>
            <person name="Gargeya S."/>
            <person name="Fitzgerald M."/>
            <person name="Haas B."/>
            <person name="Abouelleil A."/>
            <person name="Allen A.W."/>
            <person name="Alvarado L."/>
            <person name="Arachchi H.M."/>
            <person name="Berlin A.M."/>
            <person name="Chapman S.B."/>
            <person name="Gainer-Dewar J."/>
            <person name="Goldberg J."/>
            <person name="Griggs A."/>
            <person name="Gujja S."/>
            <person name="Hansen M."/>
            <person name="Howarth C."/>
            <person name="Imamovic A."/>
            <person name="Ireland A."/>
            <person name="Larimer J."/>
            <person name="McCowan C."/>
            <person name="Murphy C."/>
            <person name="Pearson M."/>
            <person name="Poon T.W."/>
            <person name="Priest M."/>
            <person name="Roberts A."/>
            <person name="Saif S."/>
            <person name="Shea T."/>
            <person name="Sisk P."/>
            <person name="Sykes S."/>
            <person name="Wortman J."/>
            <person name="Nusbaum C."/>
            <person name="Birren B."/>
        </authorList>
    </citation>
    <scope>NUCLEOTIDE SEQUENCE [LARGE SCALE GENOMIC DNA]</scope>
    <source>
        <strain evidence="20 21">CBS 606.96</strain>
    </source>
</reference>
<keyword evidence="13 17" id="KW-0472">Membrane</keyword>
<keyword evidence="6 17" id="KW-0274">FAD</keyword>
<dbReference type="GO" id="GO:0050660">
    <property type="term" value="F:flavin adenine dinucleotide binding"/>
    <property type="evidence" value="ECO:0007669"/>
    <property type="project" value="UniProtKB-UniRule"/>
</dbReference>
<keyword evidence="9" id="KW-1133">Transmembrane helix</keyword>
<evidence type="ECO:0000256" key="9">
    <source>
        <dbReference type="ARBA" id="ARBA00022989"/>
    </source>
</evidence>
<organism evidence="20 21">
    <name type="scientific">Capronia epimyces CBS 606.96</name>
    <dbReference type="NCBI Taxonomy" id="1182542"/>
    <lineage>
        <taxon>Eukaryota</taxon>
        <taxon>Fungi</taxon>
        <taxon>Dikarya</taxon>
        <taxon>Ascomycota</taxon>
        <taxon>Pezizomycotina</taxon>
        <taxon>Eurotiomycetes</taxon>
        <taxon>Chaetothyriomycetidae</taxon>
        <taxon>Chaetothyriales</taxon>
        <taxon>Herpotrichiellaceae</taxon>
        <taxon>Capronia</taxon>
    </lineage>
</organism>
<dbReference type="SUPFAM" id="SSF63380">
    <property type="entry name" value="Riboflavin synthase domain-like"/>
    <property type="match status" value="1"/>
</dbReference>
<dbReference type="PIRSF" id="PIRSF000208">
    <property type="entry name" value="P450R"/>
    <property type="match status" value="1"/>
</dbReference>
<evidence type="ECO:0000256" key="13">
    <source>
        <dbReference type="ARBA" id="ARBA00023136"/>
    </source>
</evidence>
<feature type="domain" description="Flavodoxin-like" evidence="18">
    <location>
        <begin position="90"/>
        <end position="245"/>
    </location>
</feature>
<dbReference type="InterPro" id="IPR017938">
    <property type="entry name" value="Riboflavin_synthase-like_b-brl"/>
</dbReference>
<dbReference type="FunFam" id="3.40.50.80:FF:000001">
    <property type="entry name" value="NADPH--cytochrome P450 reductase 1"/>
    <property type="match status" value="1"/>
</dbReference>
<feature type="binding site" evidence="17">
    <location>
        <begin position="476"/>
        <end position="479"/>
    </location>
    <ligand>
        <name>FAD</name>
        <dbReference type="ChEBI" id="CHEBI:57692"/>
    </ligand>
</feature>
<dbReference type="eggNOG" id="KOG1158">
    <property type="taxonomic scope" value="Eukaryota"/>
</dbReference>
<comment type="cofactor">
    <cofactor evidence="17">
        <name>FMN</name>
        <dbReference type="ChEBI" id="CHEBI:58210"/>
    </cofactor>
    <text evidence="17">Binds 1 FMN per monomer.</text>
</comment>
<evidence type="ECO:0000256" key="6">
    <source>
        <dbReference type="ARBA" id="ARBA00022827"/>
    </source>
</evidence>
<dbReference type="Gene3D" id="1.20.990.10">
    <property type="entry name" value="NADPH-cytochrome p450 Reductase, Chain A, domain 3"/>
    <property type="match status" value="1"/>
</dbReference>
<dbReference type="CDD" id="cd06204">
    <property type="entry name" value="CYPOR"/>
    <property type="match status" value="1"/>
</dbReference>
<dbReference type="HAMAP" id="MF_03212">
    <property type="entry name" value="NCPR"/>
    <property type="match status" value="1"/>
</dbReference>
<dbReference type="InterPro" id="IPR023173">
    <property type="entry name" value="NADPH_Cyt_P450_Rdtase_alpha"/>
</dbReference>
<dbReference type="GO" id="GO:0005741">
    <property type="term" value="C:mitochondrial outer membrane"/>
    <property type="evidence" value="ECO:0007669"/>
    <property type="project" value="UniProtKB-SubCell"/>
</dbReference>
<evidence type="ECO:0000256" key="16">
    <source>
        <dbReference type="ARBA" id="ARBA00049342"/>
    </source>
</evidence>
<evidence type="ECO:0000313" key="20">
    <source>
        <dbReference type="EMBL" id="EXJ87568.1"/>
    </source>
</evidence>
<keyword evidence="14 17" id="KW-1207">Sterol metabolism</keyword>
<dbReference type="PROSITE" id="PS50902">
    <property type="entry name" value="FLAVODOXIN_LIKE"/>
    <property type="match status" value="1"/>
</dbReference>
<keyword evidence="2 17" id="KW-0285">Flavoprotein</keyword>
<dbReference type="GO" id="GO:0050661">
    <property type="term" value="F:NADP binding"/>
    <property type="evidence" value="ECO:0007669"/>
    <property type="project" value="UniProtKB-UniRule"/>
</dbReference>
<dbReference type="GO" id="GO:0010181">
    <property type="term" value="F:FMN binding"/>
    <property type="evidence" value="ECO:0007669"/>
    <property type="project" value="UniProtKB-UniRule"/>
</dbReference>
<evidence type="ECO:0000256" key="1">
    <source>
        <dbReference type="ARBA" id="ARBA00022516"/>
    </source>
</evidence>
<dbReference type="PROSITE" id="PS51384">
    <property type="entry name" value="FAD_FR"/>
    <property type="match status" value="1"/>
</dbReference>
<evidence type="ECO:0000256" key="17">
    <source>
        <dbReference type="HAMAP-Rule" id="MF_03212"/>
    </source>
</evidence>
<dbReference type="GeneID" id="19168647"/>
<comment type="similarity">
    <text evidence="17">In the C-terminal section; belongs to the flavoprotein pyridine nucleotide cytochrome reductase family.</text>
</comment>
<dbReference type="RefSeq" id="XP_007732847.1">
    <property type="nucleotide sequence ID" value="XM_007734657.1"/>
</dbReference>
<comment type="catalytic activity">
    <reaction evidence="16 17">
        <text>2 oxidized [cytochrome P450] + NADPH = 2 reduced [cytochrome P450] + NADP(+) + H(+)</text>
        <dbReference type="Rhea" id="RHEA:24040"/>
        <dbReference type="Rhea" id="RHEA-COMP:14627"/>
        <dbReference type="Rhea" id="RHEA-COMP:14628"/>
        <dbReference type="ChEBI" id="CHEBI:15378"/>
        <dbReference type="ChEBI" id="CHEBI:55376"/>
        <dbReference type="ChEBI" id="CHEBI:57783"/>
        <dbReference type="ChEBI" id="CHEBI:58349"/>
        <dbReference type="ChEBI" id="CHEBI:60344"/>
        <dbReference type="EC" id="1.6.2.4"/>
    </reaction>
</comment>
<dbReference type="Pfam" id="PF00175">
    <property type="entry name" value="NAD_binding_1"/>
    <property type="match status" value="1"/>
</dbReference>
<dbReference type="InterPro" id="IPR003097">
    <property type="entry name" value="CysJ-like_FAD-binding"/>
</dbReference>
<gene>
    <name evidence="17" type="primary">cprA</name>
    <name evidence="20" type="ORF">A1O3_04528</name>
</gene>
<dbReference type="PANTHER" id="PTHR19384:SF17">
    <property type="entry name" value="NADPH--CYTOCHROME P450 REDUCTASE"/>
    <property type="match status" value="1"/>
</dbReference>
<evidence type="ECO:0000256" key="10">
    <source>
        <dbReference type="ARBA" id="ARBA00023002"/>
    </source>
</evidence>
<sequence>MGDINVDVGSQLVHKVPDADVDVLSYTWIVIALLSTLAFLGSKNASFSLRSLLGLQPSGAGNGKGKGKGKSIDSNPRCIVQRLEETNKNCVVFFGSQSGNAQDFAEKLAKEGHARFGLETLVADLDDYDYETLSQFPSDKVALFVLASYGEGEPTDNAQAFWDFIIEDEPAFADDTPDGAAPLQTLRYAAFGLGNSTYQHYNAVVRKVDASLQRLGAQRLGAVGEGDEATRTMEDSFLSWKEAMWESVRVAMNLDEHEARFEPTFVVTPQPQQQISTDAIYLGERSHDELQGTKHTPHGPHNPAIVKLVKSEELFSNTDRHCLHIELDLRDSGLSYQTGDHVAVWPMNADVEVDRFLRVFGLLDDRNTPIQISALDATGHAPIPSPTTYDAAVRYYLEIAGPVSRQSVGTIAGFATDPVQKAALVKLGQDKDHFHEVVSGPMLNLAQLIEAITPGTPTCPVPFAVLLECVKALQPRYYSISSSSLVQKDTVSMTVVVESVQFPDRCFKGISTNYLLALKQQQNQESPIEHDTSTYALAGPRNKYEHGLPIHIRHSTFRLPSDTSRPIVMIGPGTGVAPFRAFVQERAAQVQAGTGIVVGKSVLFYGCRKESEDFVYKQEWQTLQETLGDRFQLHTAFSRQTAKKVYVQDLLVDHGAEVLSLLLDNGGYLYICGDARMARQVQTTLSEIISRESNVSLSDAEATIRDMKSSGRFQVCASPSLFLVHHIQ</sequence>
<dbReference type="STRING" id="1182542.W9Y4X3"/>
<dbReference type="GO" id="GO:0005789">
    <property type="term" value="C:endoplasmic reticulum membrane"/>
    <property type="evidence" value="ECO:0007669"/>
    <property type="project" value="UniProtKB-SubCell"/>
</dbReference>
<evidence type="ECO:0000259" key="18">
    <source>
        <dbReference type="PROSITE" id="PS50902"/>
    </source>
</evidence>
<dbReference type="FunFam" id="3.40.50.360:FF:000024">
    <property type="entry name" value="NADPH--cytochrome P450 reductase"/>
    <property type="match status" value="1"/>
</dbReference>
<evidence type="ECO:0000256" key="5">
    <source>
        <dbReference type="ARBA" id="ARBA00022824"/>
    </source>
</evidence>
<dbReference type="Proteomes" id="UP000019478">
    <property type="component" value="Unassembled WGS sequence"/>
</dbReference>
<keyword evidence="8 17" id="KW-0752">Steroid biosynthesis</keyword>
<feature type="binding site" evidence="17">
    <location>
        <begin position="644"/>
        <end position="648"/>
    </location>
    <ligand>
        <name>NADP(+)</name>
        <dbReference type="ChEBI" id="CHEBI:58349"/>
    </ligand>
</feature>
<dbReference type="Gene3D" id="2.40.30.10">
    <property type="entry name" value="Translation factors"/>
    <property type="match status" value="2"/>
</dbReference>
<dbReference type="EC" id="1.6.2.4" evidence="17"/>
<dbReference type="InterPro" id="IPR023208">
    <property type="entry name" value="P450R"/>
</dbReference>
<dbReference type="GO" id="GO:0005829">
    <property type="term" value="C:cytosol"/>
    <property type="evidence" value="ECO:0007669"/>
    <property type="project" value="TreeGrafter"/>
</dbReference>
<comment type="function">
    <text evidence="17">This enzyme is required for electron transfer from NADP to cytochrome P450 in microsomes. It can also provide electron transfer to heme oxygenase and cytochrome B5. Involved in ergosterol biosynthesis.</text>
</comment>
<dbReference type="SUPFAM" id="SSF52218">
    <property type="entry name" value="Flavoproteins"/>
    <property type="match status" value="1"/>
</dbReference>
<dbReference type="GO" id="GO:0003958">
    <property type="term" value="F:NADPH-hemoprotein reductase activity"/>
    <property type="evidence" value="ECO:0007669"/>
    <property type="project" value="UniProtKB-UniRule"/>
</dbReference>
<feature type="domain" description="FAD-binding FR-type" evidence="19">
    <location>
        <begin position="301"/>
        <end position="547"/>
    </location>
</feature>
<keyword evidence="17" id="KW-1000">Mitochondrion outer membrane</keyword>
<comment type="similarity">
    <text evidence="17">Belongs to the NADPH--cytochrome P450 reductase family.</text>
</comment>
<keyword evidence="11 17" id="KW-0756">Sterol biosynthesis</keyword>
<comment type="subcellular location">
    <subcellularLocation>
        <location evidence="17">Endoplasmic reticulum membrane</location>
        <topology evidence="17">Single-pass membrane protein</topology>
        <orientation evidence="17">Cytoplasmic side</orientation>
    </subcellularLocation>
    <subcellularLocation>
        <location evidence="17">Mitochondrion outer membrane</location>
        <topology evidence="17">Single-pass membrane protein</topology>
        <orientation evidence="17">Cytoplasmic side</orientation>
    </subcellularLocation>
    <subcellularLocation>
        <location evidence="17">Cell membrane</location>
        <topology evidence="17">Single-pass membrane protein</topology>
        <orientation evidence="17">Cytoplasmic side</orientation>
    </subcellularLocation>
</comment>
<dbReference type="PRINTS" id="PR00369">
    <property type="entry name" value="FLAVODOXIN"/>
</dbReference>
<keyword evidence="21" id="KW-1185">Reference proteome</keyword>
<comment type="caution">
    <text evidence="20">The sequence shown here is derived from an EMBL/GenBank/DDBJ whole genome shotgun (WGS) entry which is preliminary data.</text>
</comment>
<evidence type="ECO:0000256" key="3">
    <source>
        <dbReference type="ARBA" id="ARBA00022643"/>
    </source>
</evidence>
<dbReference type="AlphaFoldDB" id="W9Y4X3"/>
<dbReference type="InterPro" id="IPR017927">
    <property type="entry name" value="FAD-bd_FR_type"/>
</dbReference>
<comment type="cofactor">
    <cofactor evidence="17">
        <name>FAD</name>
        <dbReference type="ChEBI" id="CHEBI:57692"/>
    </cofactor>
    <text evidence="17">Binds 1 FAD per monomer.</text>
</comment>
<dbReference type="InterPro" id="IPR039261">
    <property type="entry name" value="FNR_nucleotide-bd"/>
</dbReference>
<comment type="similarity">
    <text evidence="17">In the N-terminal section; belongs to the flavodoxin family.</text>
</comment>
<feature type="binding site" evidence="17">
    <location>
        <position position="574"/>
    </location>
    <ligand>
        <name>NADP(+)</name>
        <dbReference type="ChEBI" id="CHEBI:58349"/>
    </ligand>
</feature>
<evidence type="ECO:0000256" key="11">
    <source>
        <dbReference type="ARBA" id="ARBA00023011"/>
    </source>
</evidence>
<dbReference type="GO" id="GO:0005886">
    <property type="term" value="C:plasma membrane"/>
    <property type="evidence" value="ECO:0007669"/>
    <property type="project" value="UniProtKB-SubCell"/>
</dbReference>
<evidence type="ECO:0000259" key="19">
    <source>
        <dbReference type="PROSITE" id="PS51384"/>
    </source>
</evidence>
<evidence type="ECO:0000313" key="21">
    <source>
        <dbReference type="Proteomes" id="UP000019478"/>
    </source>
</evidence>
<dbReference type="SUPFAM" id="SSF52343">
    <property type="entry name" value="Ferredoxin reductase-like, C-terminal NADP-linked domain"/>
    <property type="match status" value="1"/>
</dbReference>
<keyword evidence="7 17" id="KW-0521">NADP</keyword>
<dbReference type="Gene3D" id="3.40.50.360">
    <property type="match status" value="1"/>
</dbReference>
<evidence type="ECO:0000256" key="7">
    <source>
        <dbReference type="ARBA" id="ARBA00022857"/>
    </source>
</evidence>
<keyword evidence="17" id="KW-0496">Mitochondrion</keyword>
<dbReference type="EMBL" id="AMGY01000003">
    <property type="protein sequence ID" value="EXJ87568.1"/>
    <property type="molecule type" value="Genomic_DNA"/>
</dbReference>
<evidence type="ECO:0000256" key="12">
    <source>
        <dbReference type="ARBA" id="ARBA00023098"/>
    </source>
</evidence>
<dbReference type="PANTHER" id="PTHR19384">
    <property type="entry name" value="NITRIC OXIDE SYNTHASE-RELATED"/>
    <property type="match status" value="1"/>
</dbReference>
<dbReference type="OrthoDB" id="1856718at2759"/>
<dbReference type="InterPro" id="IPR001709">
    <property type="entry name" value="Flavoprot_Pyr_Nucl_cyt_Rdtase"/>
</dbReference>
<evidence type="ECO:0000256" key="15">
    <source>
        <dbReference type="ARBA" id="ARBA00023221"/>
    </source>
</evidence>
<dbReference type="InterPro" id="IPR029039">
    <property type="entry name" value="Flavoprotein-like_sf"/>
</dbReference>
<dbReference type="PRINTS" id="PR00371">
    <property type="entry name" value="FPNCR"/>
</dbReference>
<accession>W9Y4X3</accession>
<keyword evidence="17" id="KW-1003">Cell membrane</keyword>
<keyword evidence="3 17" id="KW-0288">FMN</keyword>
<dbReference type="GO" id="GO:0006696">
    <property type="term" value="P:ergosterol biosynthetic process"/>
    <property type="evidence" value="ECO:0007669"/>
    <property type="project" value="UniProtKB-UniRule"/>
</dbReference>
<evidence type="ECO:0000256" key="8">
    <source>
        <dbReference type="ARBA" id="ARBA00022955"/>
    </source>
</evidence>
<keyword evidence="1 17" id="KW-0444">Lipid biosynthesis</keyword>
<dbReference type="Pfam" id="PF00667">
    <property type="entry name" value="FAD_binding_1"/>
    <property type="match status" value="1"/>
</dbReference>
<dbReference type="Pfam" id="PF00258">
    <property type="entry name" value="Flavodoxin_1"/>
    <property type="match status" value="1"/>
</dbReference>
<feature type="binding site" evidence="17">
    <location>
        <position position="320"/>
    </location>
    <ligand>
        <name>NADP(+)</name>
        <dbReference type="ChEBI" id="CHEBI:58349"/>
    </ligand>
</feature>
<keyword evidence="5 17" id="KW-0256">Endoplasmic reticulum</keyword>
<feature type="binding site" evidence="17">
    <location>
        <begin position="494"/>
        <end position="496"/>
    </location>
    <ligand>
        <name>FAD</name>
        <dbReference type="ChEBI" id="CHEBI:57692"/>
    </ligand>
</feature>
<comment type="caution">
    <text evidence="17">Lacks conserved residue(s) required for the propagation of feature annotation.</text>
</comment>
<dbReference type="Gene3D" id="3.40.50.80">
    <property type="entry name" value="Nucleotide-binding domain of ferredoxin-NADP reductase (FNR) module"/>
    <property type="match status" value="1"/>
</dbReference>
<proteinExistence type="inferred from homology"/>
<dbReference type="InterPro" id="IPR008254">
    <property type="entry name" value="Flavodoxin/NO_synth"/>
</dbReference>
<dbReference type="HOGENOM" id="CLU_001570_17_3_1"/>
<keyword evidence="12 17" id="KW-0443">Lipid metabolism</keyword>
<keyword evidence="10 17" id="KW-0560">Oxidoreductase</keyword>
<dbReference type="InterPro" id="IPR001433">
    <property type="entry name" value="OxRdtase_FAD/NAD-bd"/>
</dbReference>
<protein>
    <recommendedName>
        <fullName evidence="17">NADPH--cytochrome P450 reductase</fullName>
        <shortName evidence="17">CPR</shortName>
        <shortName evidence="17">P450R</shortName>
        <ecNumber evidence="17">1.6.2.4</ecNumber>
    </recommendedName>
</protein>
<dbReference type="InterPro" id="IPR001094">
    <property type="entry name" value="Flavdoxin-like"/>
</dbReference>
<evidence type="ECO:0000256" key="2">
    <source>
        <dbReference type="ARBA" id="ARBA00022630"/>
    </source>
</evidence>
<evidence type="ECO:0000256" key="14">
    <source>
        <dbReference type="ARBA" id="ARBA00023166"/>
    </source>
</evidence>
<keyword evidence="4" id="KW-0812">Transmembrane</keyword>